<dbReference type="GO" id="GO:0006203">
    <property type="term" value="P:dGTP catabolic process"/>
    <property type="evidence" value="ECO:0007669"/>
    <property type="project" value="TreeGrafter"/>
</dbReference>
<organism evidence="2 3">
    <name type="scientific">Kaistella jeonii</name>
    <dbReference type="NCBI Taxonomy" id="266749"/>
    <lineage>
        <taxon>Bacteria</taxon>
        <taxon>Pseudomonadati</taxon>
        <taxon>Bacteroidota</taxon>
        <taxon>Flavobacteriia</taxon>
        <taxon>Flavobacteriales</taxon>
        <taxon>Weeksellaceae</taxon>
        <taxon>Chryseobacterium group</taxon>
        <taxon>Kaistella</taxon>
    </lineage>
</organism>
<dbReference type="InterPro" id="IPR006674">
    <property type="entry name" value="HD_domain"/>
</dbReference>
<dbReference type="OrthoDB" id="9803619at2"/>
<protein>
    <submittedName>
        <fullName evidence="2">Phosphohydrolase</fullName>
    </submittedName>
</protein>
<reference evidence="2 3" key="1">
    <citation type="submission" date="2014-10" db="EMBL/GenBank/DDBJ databases">
        <title>Kaistella jeonii genome.</title>
        <authorList>
            <person name="Clayton J.T."/>
            <person name="Newman J.D."/>
        </authorList>
    </citation>
    <scope>NUCLEOTIDE SEQUENCE [LARGE SCALE GENOMIC DNA]</scope>
    <source>
        <strain evidence="2 3">DSM 17048</strain>
    </source>
</reference>
<gene>
    <name evidence="2" type="ORF">OA86_08515</name>
</gene>
<dbReference type="STRING" id="266749.SAMN05421876_10455"/>
<dbReference type="RefSeq" id="WP_039351677.1">
    <property type="nucleotide sequence ID" value="NZ_FOLA01000004.1"/>
</dbReference>
<keyword evidence="3" id="KW-1185">Reference proteome</keyword>
<dbReference type="SMART" id="SM00471">
    <property type="entry name" value="HDc"/>
    <property type="match status" value="1"/>
</dbReference>
<dbReference type="GO" id="GO:0008832">
    <property type="term" value="F:dGTPase activity"/>
    <property type="evidence" value="ECO:0007669"/>
    <property type="project" value="TreeGrafter"/>
</dbReference>
<dbReference type="Pfam" id="PF19276">
    <property type="entry name" value="HD_assoc_2"/>
    <property type="match status" value="1"/>
</dbReference>
<dbReference type="SUPFAM" id="SSF109604">
    <property type="entry name" value="HD-domain/PDEase-like"/>
    <property type="match status" value="1"/>
</dbReference>
<evidence type="ECO:0000259" key="1">
    <source>
        <dbReference type="SMART" id="SM00471"/>
    </source>
</evidence>
<dbReference type="PANTHER" id="PTHR11373:SF4">
    <property type="entry name" value="DEOXYNUCLEOSIDE TRIPHOSPHATE TRIPHOSPHOHYDROLASE SAMHD1"/>
    <property type="match status" value="1"/>
</dbReference>
<feature type="domain" description="HD/PDEase" evidence="1">
    <location>
        <begin position="51"/>
        <end position="176"/>
    </location>
</feature>
<dbReference type="PANTHER" id="PTHR11373">
    <property type="entry name" value="DEOXYNUCLEOSIDE TRIPHOSPHATE TRIPHOSPHOHYDROLASE"/>
    <property type="match status" value="1"/>
</dbReference>
<dbReference type="Proteomes" id="UP000031473">
    <property type="component" value="Unassembled WGS sequence"/>
</dbReference>
<dbReference type="InterPro" id="IPR003607">
    <property type="entry name" value="HD/PDEase_dom"/>
</dbReference>
<dbReference type="InterPro" id="IPR050135">
    <property type="entry name" value="dGTPase-like"/>
</dbReference>
<name>A0A0C1F7E0_9FLAO</name>
<dbReference type="EMBL" id="JSYL01000004">
    <property type="protein sequence ID" value="KIA89097.1"/>
    <property type="molecule type" value="Genomic_DNA"/>
</dbReference>
<dbReference type="Pfam" id="PF01966">
    <property type="entry name" value="HD"/>
    <property type="match status" value="1"/>
</dbReference>
<dbReference type="CDD" id="cd00077">
    <property type="entry name" value="HDc"/>
    <property type="match status" value="1"/>
</dbReference>
<dbReference type="InterPro" id="IPR045509">
    <property type="entry name" value="HD_assoc_2"/>
</dbReference>
<keyword evidence="2" id="KW-0378">Hydrolase</keyword>
<comment type="caution">
    <text evidence="2">The sequence shown here is derived from an EMBL/GenBank/DDBJ whole genome shotgun (WGS) entry which is preliminary data.</text>
</comment>
<evidence type="ECO:0000313" key="3">
    <source>
        <dbReference type="Proteomes" id="UP000031473"/>
    </source>
</evidence>
<proteinExistence type="predicted"/>
<accession>A0A0C1F7E0</accession>
<dbReference type="Gene3D" id="1.10.3210.10">
    <property type="entry name" value="Hypothetical protein af1432"/>
    <property type="match status" value="1"/>
</dbReference>
<evidence type="ECO:0000313" key="2">
    <source>
        <dbReference type="EMBL" id="KIA89097.1"/>
    </source>
</evidence>
<dbReference type="AlphaFoldDB" id="A0A0C1F7E0"/>
<sequence>MTNKLKIINDPVHGFIKIPSEIIFDVIEHPYFQRLRRISQTGLLNLIFPGATHTRFHHALGAMHLMFTALETLKLKGIEISKEEEKSALLAILLHDVGHGPFSHALENMLMDDWHHEKLSLLFMNKMNVEFNGELSMAIEMFQGKYHRKFFNQLISSQLDVDRLDYLKRDSFYTGVSEGNVNTQRIISMMNVSEDELVIDAKGIYSIENFLTARMFMYWQVYYHKTSVLAEHLLIKILERAKFLISEGKDLPASENLKYFLHKNHFESATEEDIQRFTDLDDNDLIQAMKFWSKNEDLILSYLCKCVIRREFPKTIISSQPFDPEFIKDKINKTNLKFNIKNGAELVDEISRSLLPYNKDIQPIYLLQKNGKKITLENSENQILSSYINQLNTKYILSFPREIE</sequence>